<evidence type="ECO:0000313" key="6">
    <source>
        <dbReference type="EMBL" id="CAJ1379467.1"/>
    </source>
</evidence>
<dbReference type="GO" id="GO:0005506">
    <property type="term" value="F:iron ion binding"/>
    <property type="evidence" value="ECO:0007669"/>
    <property type="project" value="InterPro"/>
</dbReference>
<keyword evidence="7" id="KW-1185">Reference proteome</keyword>
<evidence type="ECO:0000256" key="2">
    <source>
        <dbReference type="ARBA" id="ARBA00022964"/>
    </source>
</evidence>
<dbReference type="EMBL" id="CAUJNA010000635">
    <property type="protein sequence ID" value="CAJ1379467.1"/>
    <property type="molecule type" value="Genomic_DNA"/>
</dbReference>
<dbReference type="Gene3D" id="2.60.120.620">
    <property type="entry name" value="q2cbj1_9rhob like domain"/>
    <property type="match status" value="1"/>
</dbReference>
<evidence type="ECO:0000256" key="1">
    <source>
        <dbReference type="ARBA" id="ARBA00001961"/>
    </source>
</evidence>
<dbReference type="PANTHER" id="PTHR14650:SF1">
    <property type="entry name" value="2-OXOGLUTARATE AND IRON-DEPENDENT OXYGENASE DOMAIN-CONTAINING PROTEIN 3"/>
    <property type="match status" value="1"/>
</dbReference>
<comment type="cofactor">
    <cofactor evidence="1">
        <name>L-ascorbate</name>
        <dbReference type="ChEBI" id="CHEBI:38290"/>
    </cofactor>
</comment>
<proteinExistence type="predicted"/>
<dbReference type="InterPro" id="IPR039210">
    <property type="entry name" value="OGFOD3"/>
</dbReference>
<accession>A0AA36I1V5</accession>
<dbReference type="GO" id="GO:0051213">
    <property type="term" value="F:dioxygenase activity"/>
    <property type="evidence" value="ECO:0007669"/>
    <property type="project" value="UniProtKB-KW"/>
</dbReference>
<name>A0AA36I1V5_9DINO</name>
<evidence type="ECO:0000256" key="3">
    <source>
        <dbReference type="ARBA" id="ARBA00023002"/>
    </source>
</evidence>
<keyword evidence="3" id="KW-0560">Oxidoreductase</keyword>
<dbReference type="Proteomes" id="UP001178507">
    <property type="component" value="Unassembled WGS sequence"/>
</dbReference>
<protein>
    <recommendedName>
        <fullName evidence="5">Prolyl 4-hydroxylase alpha subunit domain-containing protein</fullName>
    </recommendedName>
</protein>
<dbReference type="InterPro" id="IPR044862">
    <property type="entry name" value="Pro_4_hyd_alph_FE2OG_OXY"/>
</dbReference>
<comment type="caution">
    <text evidence="6">The sequence shown here is derived from an EMBL/GenBank/DDBJ whole genome shotgun (WGS) entry which is preliminary data.</text>
</comment>
<keyword evidence="2" id="KW-0223">Dioxygenase</keyword>
<feature type="region of interest" description="Disordered" evidence="4">
    <location>
        <begin position="1"/>
        <end position="23"/>
    </location>
</feature>
<organism evidence="6 7">
    <name type="scientific">Effrenium voratum</name>
    <dbReference type="NCBI Taxonomy" id="2562239"/>
    <lineage>
        <taxon>Eukaryota</taxon>
        <taxon>Sar</taxon>
        <taxon>Alveolata</taxon>
        <taxon>Dinophyceae</taxon>
        <taxon>Suessiales</taxon>
        <taxon>Symbiodiniaceae</taxon>
        <taxon>Effrenium</taxon>
    </lineage>
</organism>
<dbReference type="GO" id="GO:0031418">
    <property type="term" value="F:L-ascorbic acid binding"/>
    <property type="evidence" value="ECO:0007669"/>
    <property type="project" value="InterPro"/>
</dbReference>
<dbReference type="InterPro" id="IPR006620">
    <property type="entry name" value="Pro_4_hyd_alph"/>
</dbReference>
<gene>
    <name evidence="6" type="ORF">EVOR1521_LOCUS7704</name>
</gene>
<dbReference type="GO" id="GO:0016020">
    <property type="term" value="C:membrane"/>
    <property type="evidence" value="ECO:0007669"/>
    <property type="project" value="TreeGrafter"/>
</dbReference>
<evidence type="ECO:0000256" key="4">
    <source>
        <dbReference type="SAM" id="MobiDB-lite"/>
    </source>
</evidence>
<dbReference type="PANTHER" id="PTHR14650">
    <property type="entry name" value="PROLYL HYDROXYLASE-RELATED"/>
    <property type="match status" value="1"/>
</dbReference>
<reference evidence="6" key="1">
    <citation type="submission" date="2023-08" db="EMBL/GenBank/DDBJ databases">
        <authorList>
            <person name="Chen Y."/>
            <person name="Shah S."/>
            <person name="Dougan E. K."/>
            <person name="Thang M."/>
            <person name="Chan C."/>
        </authorList>
    </citation>
    <scope>NUCLEOTIDE SEQUENCE</scope>
</reference>
<evidence type="ECO:0000259" key="5">
    <source>
        <dbReference type="SMART" id="SM00702"/>
    </source>
</evidence>
<dbReference type="AlphaFoldDB" id="A0AA36I1V5"/>
<dbReference type="GO" id="GO:0016705">
    <property type="term" value="F:oxidoreductase activity, acting on paired donors, with incorporation or reduction of molecular oxygen"/>
    <property type="evidence" value="ECO:0007669"/>
    <property type="project" value="InterPro"/>
</dbReference>
<feature type="domain" description="Prolyl 4-hydroxylase alpha subunit" evidence="5">
    <location>
        <begin position="66"/>
        <end position="247"/>
    </location>
</feature>
<dbReference type="Pfam" id="PF13640">
    <property type="entry name" value="2OG-FeII_Oxy_3"/>
    <property type="match status" value="1"/>
</dbReference>
<dbReference type="SMART" id="SM00702">
    <property type="entry name" value="P4Hc"/>
    <property type="match status" value="1"/>
</dbReference>
<sequence length="248" mass="27171">MRTSREGLQLQRKMVEERSRGQRRKHLLEVPSEPGDGSSFVWNLACEEELLRLQQAAGFAGRALRCGRMVWEHFASPSEVSELRAFAEESFQELHHRGAEVSLVLPSQCDPGTSAGPMGIETSALLDRVRAAVSGVAKADLHLRAALLRRVQLPAITGPRQLMPEHDSFAAHADRATVAAYHYSAVLYLSGADEFQDGELAFMDSDAEVVLAAAKGRLLAFSSGLENLHRVVPPIGGPRYVLAMWFGL</sequence>
<evidence type="ECO:0000313" key="7">
    <source>
        <dbReference type="Proteomes" id="UP001178507"/>
    </source>
</evidence>